<accession>A0A565C2J7</accession>
<dbReference type="Pfam" id="PF01936">
    <property type="entry name" value="NYN"/>
    <property type="match status" value="1"/>
</dbReference>
<dbReference type="AlphaFoldDB" id="A0A565C2J7"/>
<dbReference type="Proteomes" id="UP000489600">
    <property type="component" value="Unassembled WGS sequence"/>
</dbReference>
<evidence type="ECO:0000313" key="3">
    <source>
        <dbReference type="EMBL" id="VVB07797.1"/>
    </source>
</evidence>
<dbReference type="InterPro" id="IPR024768">
    <property type="entry name" value="Marf1"/>
</dbReference>
<reference evidence="3" key="1">
    <citation type="submission" date="2019-07" db="EMBL/GenBank/DDBJ databases">
        <authorList>
            <person name="Dittberner H."/>
        </authorList>
    </citation>
    <scope>NUCLEOTIDE SEQUENCE [LARGE SCALE GENOMIC DNA]</scope>
</reference>
<dbReference type="OrthoDB" id="1078335at2759"/>
<dbReference type="PANTHER" id="PTHR14379:SF58">
    <property type="entry name" value="NYN DOMAIN-CONTAINING PROTEIN"/>
    <property type="match status" value="1"/>
</dbReference>
<gene>
    <name evidence="3" type="ORF">ANE_LOCUS18241</name>
</gene>
<keyword evidence="4" id="KW-1185">Reference proteome</keyword>
<comment type="caution">
    <text evidence="3">The sequence shown here is derived from an EMBL/GenBank/DDBJ whole genome shotgun (WGS) entry which is preliminary data.</text>
</comment>
<dbReference type="PANTHER" id="PTHR14379">
    <property type="entry name" value="LIMKAIN B LKAP"/>
    <property type="match status" value="1"/>
</dbReference>
<dbReference type="GO" id="GO:0010468">
    <property type="term" value="P:regulation of gene expression"/>
    <property type="evidence" value="ECO:0007669"/>
    <property type="project" value="InterPro"/>
</dbReference>
<dbReference type="GO" id="GO:0004540">
    <property type="term" value="F:RNA nuclease activity"/>
    <property type="evidence" value="ECO:0007669"/>
    <property type="project" value="InterPro"/>
</dbReference>
<feature type="domain" description="NYN" evidence="2">
    <location>
        <begin position="14"/>
        <end position="147"/>
    </location>
</feature>
<protein>
    <recommendedName>
        <fullName evidence="2">NYN domain-containing protein</fullName>
    </recommendedName>
</protein>
<name>A0A565C2J7_9BRAS</name>
<dbReference type="GO" id="GO:0005777">
    <property type="term" value="C:peroxisome"/>
    <property type="evidence" value="ECO:0007669"/>
    <property type="project" value="InterPro"/>
</dbReference>
<evidence type="ECO:0000259" key="2">
    <source>
        <dbReference type="Pfam" id="PF01936"/>
    </source>
</evidence>
<dbReference type="EMBL" id="CABITT030000006">
    <property type="protein sequence ID" value="VVB07797.1"/>
    <property type="molecule type" value="Genomic_DNA"/>
</dbReference>
<evidence type="ECO:0000256" key="1">
    <source>
        <dbReference type="SAM" id="MobiDB-lite"/>
    </source>
</evidence>
<sequence>MEIEEERRRFYDTKTFVYWDIEDYPLPEGYTVDSFYENVKSSIKNQGYGDVRILAYGDRKHSSRSVHVESLHPKIPLFRLGCRYGRHTNILLSMLSNARMDVLRPRTKLNFMLIIKDMPEEDETEVVSIVRFLRRRHYDVFLVVADEDDHDQSEVPLWRWKSLLNGGGPISPVTSEEDDDDTSDDEGRSRKRYKGN</sequence>
<proteinExistence type="predicted"/>
<feature type="region of interest" description="Disordered" evidence="1">
    <location>
        <begin position="164"/>
        <end position="196"/>
    </location>
</feature>
<evidence type="ECO:0000313" key="4">
    <source>
        <dbReference type="Proteomes" id="UP000489600"/>
    </source>
</evidence>
<dbReference type="InterPro" id="IPR021139">
    <property type="entry name" value="NYN"/>
</dbReference>
<organism evidence="3 4">
    <name type="scientific">Arabis nemorensis</name>
    <dbReference type="NCBI Taxonomy" id="586526"/>
    <lineage>
        <taxon>Eukaryota</taxon>
        <taxon>Viridiplantae</taxon>
        <taxon>Streptophyta</taxon>
        <taxon>Embryophyta</taxon>
        <taxon>Tracheophyta</taxon>
        <taxon>Spermatophyta</taxon>
        <taxon>Magnoliopsida</taxon>
        <taxon>eudicotyledons</taxon>
        <taxon>Gunneridae</taxon>
        <taxon>Pentapetalae</taxon>
        <taxon>rosids</taxon>
        <taxon>malvids</taxon>
        <taxon>Brassicales</taxon>
        <taxon>Brassicaceae</taxon>
        <taxon>Arabideae</taxon>
        <taxon>Arabis</taxon>
    </lineage>
</organism>
<feature type="compositionally biased region" description="Acidic residues" evidence="1">
    <location>
        <begin position="175"/>
        <end position="184"/>
    </location>
</feature>